<evidence type="ECO:0000313" key="1">
    <source>
        <dbReference type="EMBL" id="KAG2223115.1"/>
    </source>
</evidence>
<organism evidence="1 2">
    <name type="scientific">Circinella minor</name>
    <dbReference type="NCBI Taxonomy" id="1195481"/>
    <lineage>
        <taxon>Eukaryota</taxon>
        <taxon>Fungi</taxon>
        <taxon>Fungi incertae sedis</taxon>
        <taxon>Mucoromycota</taxon>
        <taxon>Mucoromycotina</taxon>
        <taxon>Mucoromycetes</taxon>
        <taxon>Mucorales</taxon>
        <taxon>Lichtheimiaceae</taxon>
        <taxon>Circinella</taxon>
    </lineage>
</organism>
<protein>
    <submittedName>
        <fullName evidence="1">Uncharacterized protein</fullName>
    </submittedName>
</protein>
<proteinExistence type="predicted"/>
<gene>
    <name evidence="1" type="ORF">INT45_005671</name>
</gene>
<name>A0A8H7VJR6_9FUNG</name>
<dbReference type="OrthoDB" id="2156393at2759"/>
<comment type="caution">
    <text evidence="1">The sequence shown here is derived from an EMBL/GenBank/DDBJ whole genome shotgun (WGS) entry which is preliminary data.</text>
</comment>
<reference evidence="1 2" key="1">
    <citation type="submission" date="2020-12" db="EMBL/GenBank/DDBJ databases">
        <title>Metabolic potential, ecology and presence of endohyphal bacteria is reflected in genomic diversity of Mucoromycotina.</title>
        <authorList>
            <person name="Muszewska A."/>
            <person name="Okrasinska A."/>
            <person name="Steczkiewicz K."/>
            <person name="Drgas O."/>
            <person name="Orlowska M."/>
            <person name="Perlinska-Lenart U."/>
            <person name="Aleksandrzak-Piekarczyk T."/>
            <person name="Szatraj K."/>
            <person name="Zielenkiewicz U."/>
            <person name="Pilsyk S."/>
            <person name="Malc E."/>
            <person name="Mieczkowski P."/>
            <person name="Kruszewska J.S."/>
            <person name="Biernat P."/>
            <person name="Pawlowska J."/>
        </authorList>
    </citation>
    <scope>NUCLEOTIDE SEQUENCE [LARGE SCALE GENOMIC DNA]</scope>
    <source>
        <strain evidence="1 2">CBS 142.35</strain>
    </source>
</reference>
<sequence length="134" mass="15292">MLHNNSLVDIRPFEDSKEESAFSSDGRRSKSSWLCFPDCTYTLGSVEAGRIRSISHGVKVRVRINVASEDPAGQSQKNPGVNAGNILRRQPASRYYNSLLEDRPVSEENLDNTDHWQFIHWISWVEKLVTFPMI</sequence>
<accession>A0A8H7VJR6</accession>
<dbReference type="AlphaFoldDB" id="A0A8H7VJR6"/>
<keyword evidence="2" id="KW-1185">Reference proteome</keyword>
<dbReference type="EMBL" id="JAEPRB010000067">
    <property type="protein sequence ID" value="KAG2223115.1"/>
    <property type="molecule type" value="Genomic_DNA"/>
</dbReference>
<evidence type="ECO:0000313" key="2">
    <source>
        <dbReference type="Proteomes" id="UP000646827"/>
    </source>
</evidence>
<dbReference type="Proteomes" id="UP000646827">
    <property type="component" value="Unassembled WGS sequence"/>
</dbReference>